<dbReference type="RefSeq" id="XP_044430433.1">
    <property type="nucleotide sequence ID" value="XM_044574498.1"/>
</dbReference>
<evidence type="ECO:0000313" key="9">
    <source>
        <dbReference type="Proteomes" id="UP000019116"/>
    </source>
</evidence>
<dbReference type="SMR" id="A0A3B6SUU7"/>
<keyword evidence="1" id="KW-0808">Transferase</keyword>
<dbReference type="RefSeq" id="XP_044430434.1">
    <property type="nucleotide sequence ID" value="XM_044574499.1"/>
</dbReference>
<dbReference type="Gramene" id="TraesARI7B03G04015070.1">
    <property type="protein sequence ID" value="TraesARI7B03G04015070.1"/>
    <property type="gene ID" value="TraesARI7B03G04015070"/>
</dbReference>
<reference evidence="8" key="2">
    <citation type="submission" date="2018-10" db="UniProtKB">
        <authorList>
            <consortium name="EnsemblPlants"/>
        </authorList>
    </citation>
    <scope>IDENTIFICATION</scope>
</reference>
<organism evidence="8">
    <name type="scientific">Triticum aestivum</name>
    <name type="common">Wheat</name>
    <dbReference type="NCBI Taxonomy" id="4565"/>
    <lineage>
        <taxon>Eukaryota</taxon>
        <taxon>Viridiplantae</taxon>
        <taxon>Streptophyta</taxon>
        <taxon>Embryophyta</taxon>
        <taxon>Tracheophyta</taxon>
        <taxon>Spermatophyta</taxon>
        <taxon>Magnoliopsida</taxon>
        <taxon>Liliopsida</taxon>
        <taxon>Poales</taxon>
        <taxon>Poaceae</taxon>
        <taxon>BOP clade</taxon>
        <taxon>Pooideae</taxon>
        <taxon>Triticodae</taxon>
        <taxon>Triticeae</taxon>
        <taxon>Triticinae</taxon>
        <taxon>Triticum</taxon>
    </lineage>
</organism>
<dbReference type="InterPro" id="IPR000719">
    <property type="entry name" value="Prot_kinase_dom"/>
</dbReference>
<keyword evidence="2 5" id="KW-0547">Nucleotide-binding</keyword>
<dbReference type="Gene3D" id="1.10.510.10">
    <property type="entry name" value="Transferase(Phosphotransferase) domain 1"/>
    <property type="match status" value="1"/>
</dbReference>
<dbReference type="Gramene" id="TraesROB_scaffold_100374_01G000100.1">
    <property type="protein sequence ID" value="TraesROB_scaffold_100374_01G000100.1"/>
    <property type="gene ID" value="TraesROB_scaffold_100374_01G000100"/>
</dbReference>
<dbReference type="Proteomes" id="UP000019116">
    <property type="component" value="Chromosome 7B"/>
</dbReference>
<dbReference type="OrthoDB" id="658521at2759"/>
<sequence>MDLEVLQRILDGREKPTNLSFTLLKSITENFSDDREIGHGGFATVYKGVLPNGNVAVKRIRNCYTINETFFYREVDSMLNIEHKNVVRFLGFCASTDKIAIPTGGSKEHIYAEVRERLLCFEYISNGSLQKYITDELRGLEWNTRYKIIRGICEGLHHLHKEKQIYHMDLKPDNILLDNDMVPKITDFGLSRLDEKSKTMSEERHGSLGYCAPEYLHKGKMSFKSDMYSLGIIIIELVTGEKEIRSDNNNVLRRWRHRWKKTGKETPLVYQQVAKCLEIGLFCQEIDPSKRPYIWHIIHVIREIEGANGKISNAYEHTFGQIGPYSEDDMLGIEPFQLHNPFERNKQMSCTLKLTNETDSYIAFNVEKTSPLPYCAQPQKGIMLPQSNCNVEITMQLQGKAPGYMHRSNELIVWSTKVNDCLAVEDITTNMFINEADNLVDEVNLDVIFDTSESQETSDKTCEVSCQNTNFAKFAYSISGQPPAQMIFGCGECQINRRPDQIDFLINLIPQYKQ</sequence>
<dbReference type="GO" id="GO:0004672">
    <property type="term" value="F:protein kinase activity"/>
    <property type="evidence" value="ECO:0007669"/>
    <property type="project" value="InterPro"/>
</dbReference>
<dbReference type="PANTHER" id="PTHR45707:SF79">
    <property type="entry name" value="PROTEIN KINASE DOMAIN-CONTAINING PROTEIN"/>
    <property type="match status" value="1"/>
</dbReference>
<protein>
    <recommendedName>
        <fullName evidence="10">Protein kinase domain-containing protein</fullName>
    </recommendedName>
</protein>
<dbReference type="SUPFAM" id="SSF49354">
    <property type="entry name" value="PapD-like"/>
    <property type="match status" value="1"/>
</dbReference>
<dbReference type="AlphaFoldDB" id="A0A3B6SUU7"/>
<dbReference type="InterPro" id="IPR008962">
    <property type="entry name" value="PapD-like_sf"/>
</dbReference>
<feature type="binding site" evidence="5">
    <location>
        <position position="58"/>
    </location>
    <ligand>
        <name>ATP</name>
        <dbReference type="ChEBI" id="CHEBI:30616"/>
    </ligand>
</feature>
<dbReference type="Gramene" id="TraesCS7B03G1243400.1">
    <property type="protein sequence ID" value="TraesCS7B03G1243400.1.CDS"/>
    <property type="gene ID" value="TraesCS7B03G1243400"/>
</dbReference>
<dbReference type="GO" id="GO:0005524">
    <property type="term" value="F:ATP binding"/>
    <property type="evidence" value="ECO:0007669"/>
    <property type="project" value="UniProtKB-UniRule"/>
</dbReference>
<keyword evidence="9" id="KW-1185">Reference proteome</keyword>
<dbReference type="Gene3D" id="3.30.200.20">
    <property type="entry name" value="Phosphorylase Kinase, domain 1"/>
    <property type="match status" value="1"/>
</dbReference>
<dbReference type="InterPro" id="IPR017441">
    <property type="entry name" value="Protein_kinase_ATP_BS"/>
</dbReference>
<dbReference type="PROSITE" id="PS00107">
    <property type="entry name" value="PROTEIN_KINASE_ATP"/>
    <property type="match status" value="1"/>
</dbReference>
<evidence type="ECO:0008006" key="10">
    <source>
        <dbReference type="Google" id="ProtNLM"/>
    </source>
</evidence>
<evidence type="ECO:0000256" key="4">
    <source>
        <dbReference type="ARBA" id="ARBA00022840"/>
    </source>
</evidence>
<dbReference type="InterPro" id="IPR011009">
    <property type="entry name" value="Kinase-like_dom_sf"/>
</dbReference>
<dbReference type="PANTHER" id="PTHR45707">
    <property type="entry name" value="C2 CALCIUM/LIPID-BINDING PLANT PHOSPHORIBOSYLTRANSFERASE FAMILY PROTEIN"/>
    <property type="match status" value="1"/>
</dbReference>
<dbReference type="Gramene" id="TraesLDM7B03G04260820.1">
    <property type="protein sequence ID" value="TraesLDM7B03G04260820.1"/>
    <property type="gene ID" value="TraesLDM7B03G04260820"/>
</dbReference>
<dbReference type="Gramene" id="TraesSYM7B03G04307530.1">
    <property type="protein sequence ID" value="TraesSYM7B03G04307530.1"/>
    <property type="gene ID" value="TraesSYM7B03G04307530"/>
</dbReference>
<dbReference type="Gramene" id="TraesSTA7B03G04249400.1">
    <property type="protein sequence ID" value="TraesSTA7B03G04249400.1"/>
    <property type="gene ID" value="TraesSTA7B03G04249400"/>
</dbReference>
<feature type="domain" description="MSP" evidence="7">
    <location>
        <begin position="330"/>
        <end position="450"/>
    </location>
</feature>
<dbReference type="Pfam" id="PF00069">
    <property type="entry name" value="Pkinase"/>
    <property type="match status" value="1"/>
</dbReference>
<dbReference type="EnsemblPlants" id="TraesCS7B02G459800.1">
    <property type="protein sequence ID" value="TraesCS7B02G459800.1"/>
    <property type="gene ID" value="TraesCS7B02G459800"/>
</dbReference>
<feature type="domain" description="Protein kinase" evidence="6">
    <location>
        <begin position="31"/>
        <end position="302"/>
    </location>
</feature>
<keyword evidence="3" id="KW-0418">Kinase</keyword>
<dbReference type="RefSeq" id="XP_044430431.1">
    <property type="nucleotide sequence ID" value="XM_044574496.1"/>
</dbReference>
<dbReference type="OMA" id="KRIRNCY"/>
<dbReference type="RefSeq" id="XP_044430432.1">
    <property type="nucleotide sequence ID" value="XM_044574497.1"/>
</dbReference>
<evidence type="ECO:0000256" key="3">
    <source>
        <dbReference type="ARBA" id="ARBA00022777"/>
    </source>
</evidence>
<dbReference type="SMART" id="SM00220">
    <property type="entry name" value="S_TKc"/>
    <property type="match status" value="1"/>
</dbReference>
<keyword evidence="4 5" id="KW-0067">ATP-binding</keyword>
<dbReference type="FunFam" id="1.10.510.10:FF:000870">
    <property type="entry name" value="OSJNBa0016N04.16-like protein"/>
    <property type="match status" value="1"/>
</dbReference>
<dbReference type="PROSITE" id="PS00108">
    <property type="entry name" value="PROTEIN_KINASE_ST"/>
    <property type="match status" value="1"/>
</dbReference>
<dbReference type="Gramene" id="TraesCS7B02G459800.1">
    <property type="protein sequence ID" value="TraesCS7B02G459800.1"/>
    <property type="gene ID" value="TraesCS7B02G459800"/>
</dbReference>
<evidence type="ECO:0000313" key="8">
    <source>
        <dbReference type="EnsemblPlants" id="TraesCS7B02G459800.1"/>
    </source>
</evidence>
<dbReference type="Gene3D" id="2.60.40.10">
    <property type="entry name" value="Immunoglobulins"/>
    <property type="match status" value="1"/>
</dbReference>
<dbReference type="PaxDb" id="4565-Traes_7BL_3D33964D9.1"/>
<evidence type="ECO:0000256" key="1">
    <source>
        <dbReference type="ARBA" id="ARBA00022679"/>
    </source>
</evidence>
<dbReference type="InterPro" id="IPR000535">
    <property type="entry name" value="MSP_dom"/>
</dbReference>
<dbReference type="InterPro" id="IPR008271">
    <property type="entry name" value="Ser/Thr_kinase_AS"/>
</dbReference>
<evidence type="ECO:0000256" key="2">
    <source>
        <dbReference type="ARBA" id="ARBA00022741"/>
    </source>
</evidence>
<evidence type="ECO:0000256" key="5">
    <source>
        <dbReference type="PROSITE-ProRule" id="PRU10141"/>
    </source>
</evidence>
<dbReference type="Gramene" id="TraesCAD_scaffold_092650_01G000100.1">
    <property type="protein sequence ID" value="TraesCAD_scaffold_092650_01G000100.1"/>
    <property type="gene ID" value="TraesCAD_scaffold_092650_01G000100"/>
</dbReference>
<dbReference type="PROSITE" id="PS50202">
    <property type="entry name" value="MSP"/>
    <property type="match status" value="1"/>
</dbReference>
<accession>A0A3B6SUU7</accession>
<dbReference type="STRING" id="4565.A0A3B6SUU7"/>
<evidence type="ECO:0000259" key="6">
    <source>
        <dbReference type="PROSITE" id="PS50011"/>
    </source>
</evidence>
<gene>
    <name evidence="8" type="primary">LOC123156359</name>
</gene>
<reference evidence="8" key="1">
    <citation type="submission" date="2018-08" db="EMBL/GenBank/DDBJ databases">
        <authorList>
            <person name="Rossello M."/>
        </authorList>
    </citation>
    <scope>NUCLEOTIDE SEQUENCE [LARGE SCALE GENOMIC DNA]</scope>
    <source>
        <strain evidence="8">cv. Chinese Spring</strain>
    </source>
</reference>
<dbReference type="GeneID" id="123156359"/>
<dbReference type="SUPFAM" id="SSF56112">
    <property type="entry name" value="Protein kinase-like (PK-like)"/>
    <property type="match status" value="1"/>
</dbReference>
<evidence type="ECO:0000259" key="7">
    <source>
        <dbReference type="PROSITE" id="PS50202"/>
    </source>
</evidence>
<dbReference type="Gramene" id="TraesWEE_scaffold_153937_01G000100.1">
    <property type="protein sequence ID" value="TraesWEE_scaffold_153937_01G000100.1"/>
    <property type="gene ID" value="TraesWEE_scaffold_153937_01G000100"/>
</dbReference>
<dbReference type="Pfam" id="PF00635">
    <property type="entry name" value="Motile_Sperm"/>
    <property type="match status" value="1"/>
</dbReference>
<name>A0A3B6SUU7_WHEAT</name>
<dbReference type="PROSITE" id="PS50011">
    <property type="entry name" value="PROTEIN_KINASE_DOM"/>
    <property type="match status" value="1"/>
</dbReference>
<proteinExistence type="predicted"/>
<dbReference type="InterPro" id="IPR013783">
    <property type="entry name" value="Ig-like_fold"/>
</dbReference>